<protein>
    <submittedName>
        <fullName evidence="1">Growth factor independent 1B transcription repressor</fullName>
    </submittedName>
</protein>
<reference evidence="1" key="2">
    <citation type="submission" date="2016-06" db="EMBL/GenBank/DDBJ databases">
        <title>The genome of a short-lived fish provides insights into sex chromosome evolution and the genetic control of aging.</title>
        <authorList>
            <person name="Reichwald K."/>
            <person name="Felder M."/>
            <person name="Petzold A."/>
            <person name="Koch P."/>
            <person name="Groth M."/>
            <person name="Platzer M."/>
        </authorList>
    </citation>
    <scope>NUCLEOTIDE SEQUENCE</scope>
    <source>
        <tissue evidence="1">Brain</tissue>
    </source>
</reference>
<sequence>GRAALQLPSLSLQLPAQTGPPAAPGASLQLPLMPKQQNQASWSFFMVHFEQRLPLCLLFLKQLKPIRLKQHSYSF</sequence>
<reference evidence="1" key="1">
    <citation type="submission" date="2016-05" db="EMBL/GenBank/DDBJ databases">
        <authorList>
            <person name="Lavstsen T."/>
            <person name="Jespersen J.S."/>
        </authorList>
    </citation>
    <scope>NUCLEOTIDE SEQUENCE</scope>
    <source>
        <tissue evidence="1">Brain</tissue>
    </source>
</reference>
<dbReference type="AlphaFoldDB" id="A0A1A8IXU9"/>
<proteinExistence type="predicted"/>
<accession>A0A1A8IXU9</accession>
<organism evidence="1">
    <name type="scientific">Nothobranchius kuhntae</name>
    <name type="common">Beira killifish</name>
    <dbReference type="NCBI Taxonomy" id="321403"/>
    <lineage>
        <taxon>Eukaryota</taxon>
        <taxon>Metazoa</taxon>
        <taxon>Chordata</taxon>
        <taxon>Craniata</taxon>
        <taxon>Vertebrata</taxon>
        <taxon>Euteleostomi</taxon>
        <taxon>Actinopterygii</taxon>
        <taxon>Neopterygii</taxon>
        <taxon>Teleostei</taxon>
        <taxon>Neoteleostei</taxon>
        <taxon>Acanthomorphata</taxon>
        <taxon>Ovalentaria</taxon>
        <taxon>Atherinomorphae</taxon>
        <taxon>Cyprinodontiformes</taxon>
        <taxon>Nothobranchiidae</taxon>
        <taxon>Nothobranchius</taxon>
    </lineage>
</organism>
<gene>
    <name evidence="1" type="primary">GFI1B</name>
</gene>
<name>A0A1A8IXU9_NOTKU</name>
<dbReference type="EMBL" id="HAED01015744">
    <property type="protein sequence ID" value="SBR02189.1"/>
    <property type="molecule type" value="Transcribed_RNA"/>
</dbReference>
<evidence type="ECO:0000313" key="1">
    <source>
        <dbReference type="EMBL" id="SBR02189.1"/>
    </source>
</evidence>
<feature type="non-terminal residue" evidence="1">
    <location>
        <position position="1"/>
    </location>
</feature>